<feature type="compositionally biased region" description="Basic residues" evidence="4">
    <location>
        <begin position="126"/>
        <end position="138"/>
    </location>
</feature>
<feature type="region of interest" description="Disordered" evidence="4">
    <location>
        <begin position="429"/>
        <end position="499"/>
    </location>
</feature>
<keyword evidence="6" id="KW-1185">Reference proteome</keyword>
<organism evidence="6 7">
    <name type="scientific">Petromyzon marinus</name>
    <name type="common">Sea lamprey</name>
    <dbReference type="NCBI Taxonomy" id="7757"/>
    <lineage>
        <taxon>Eukaryota</taxon>
        <taxon>Metazoa</taxon>
        <taxon>Chordata</taxon>
        <taxon>Craniata</taxon>
        <taxon>Vertebrata</taxon>
        <taxon>Cyclostomata</taxon>
        <taxon>Hyperoartia</taxon>
        <taxon>Petromyzontiformes</taxon>
        <taxon>Petromyzontidae</taxon>
        <taxon>Petromyzon</taxon>
    </lineage>
</organism>
<dbReference type="GO" id="GO:0003677">
    <property type="term" value="F:DNA binding"/>
    <property type="evidence" value="ECO:0007669"/>
    <property type="project" value="TreeGrafter"/>
</dbReference>
<feature type="compositionally biased region" description="Basic residues" evidence="4">
    <location>
        <begin position="440"/>
        <end position="450"/>
    </location>
</feature>
<feature type="domain" description="Ribosomal RNA-processing protein 14/surfeit locus protein 6 C-terminal" evidence="5">
    <location>
        <begin position="285"/>
        <end position="484"/>
    </location>
</feature>
<accession>A0AAJ7UIT5</accession>
<feature type="compositionally biased region" description="Basic residues" evidence="4">
    <location>
        <begin position="476"/>
        <end position="491"/>
    </location>
</feature>
<feature type="compositionally biased region" description="Low complexity" evidence="4">
    <location>
        <begin position="299"/>
        <end position="317"/>
    </location>
</feature>
<evidence type="ECO:0000256" key="2">
    <source>
        <dbReference type="ARBA" id="ARBA00005904"/>
    </source>
</evidence>
<reference evidence="7" key="1">
    <citation type="submission" date="2025-08" db="UniProtKB">
        <authorList>
            <consortium name="RefSeq"/>
        </authorList>
    </citation>
    <scope>IDENTIFICATION</scope>
    <source>
        <tissue evidence="7">Sperm</tissue>
    </source>
</reference>
<feature type="compositionally biased region" description="Basic and acidic residues" evidence="4">
    <location>
        <begin position="451"/>
        <end position="460"/>
    </location>
</feature>
<feature type="compositionally biased region" description="Basic and acidic residues" evidence="4">
    <location>
        <begin position="139"/>
        <end position="151"/>
    </location>
</feature>
<evidence type="ECO:0000313" key="6">
    <source>
        <dbReference type="Proteomes" id="UP001318040"/>
    </source>
</evidence>
<keyword evidence="3" id="KW-0539">Nucleus</keyword>
<evidence type="ECO:0000256" key="4">
    <source>
        <dbReference type="SAM" id="MobiDB-lite"/>
    </source>
</evidence>
<dbReference type="GO" id="GO:0005730">
    <property type="term" value="C:nucleolus"/>
    <property type="evidence" value="ECO:0007669"/>
    <property type="project" value="TreeGrafter"/>
</dbReference>
<dbReference type="InterPro" id="IPR029190">
    <property type="entry name" value="Rrp14/SURF6_C"/>
</dbReference>
<evidence type="ECO:0000313" key="7">
    <source>
        <dbReference type="RefSeq" id="XP_032835518.1"/>
    </source>
</evidence>
<evidence type="ECO:0000256" key="3">
    <source>
        <dbReference type="ARBA" id="ARBA00023242"/>
    </source>
</evidence>
<protein>
    <submittedName>
        <fullName evidence="7">Surfeit locus protein 6</fullName>
    </submittedName>
</protein>
<dbReference type="PANTHER" id="PTHR14369:SF0">
    <property type="entry name" value="SURFEIT LOCUS PROTEIN 6"/>
    <property type="match status" value="1"/>
</dbReference>
<dbReference type="InterPro" id="IPR007019">
    <property type="entry name" value="SURF6"/>
</dbReference>
<dbReference type="AlphaFoldDB" id="A0AAJ7UIT5"/>
<gene>
    <name evidence="7" type="primary">SURF6</name>
</gene>
<dbReference type="RefSeq" id="XP_032835518.1">
    <property type="nucleotide sequence ID" value="XM_032979627.1"/>
</dbReference>
<dbReference type="Proteomes" id="UP001318040">
    <property type="component" value="Chromosome 74"/>
</dbReference>
<dbReference type="PANTHER" id="PTHR14369">
    <property type="entry name" value="SURFEIT LOCUS PROTEIN 6"/>
    <property type="match status" value="1"/>
</dbReference>
<dbReference type="GO" id="GO:0042273">
    <property type="term" value="P:ribosomal large subunit biogenesis"/>
    <property type="evidence" value="ECO:0007669"/>
    <property type="project" value="TreeGrafter"/>
</dbReference>
<comment type="similarity">
    <text evidence="2">Belongs to the SURF6 family.</text>
</comment>
<dbReference type="GO" id="GO:0042274">
    <property type="term" value="P:ribosomal small subunit biogenesis"/>
    <property type="evidence" value="ECO:0007669"/>
    <property type="project" value="TreeGrafter"/>
</dbReference>
<comment type="subcellular location">
    <subcellularLocation>
        <location evidence="1">Nucleus</location>
    </subcellularLocation>
</comment>
<feature type="region of interest" description="Disordered" evidence="4">
    <location>
        <begin position="21"/>
        <end position="48"/>
    </location>
</feature>
<dbReference type="GO" id="GO:0003723">
    <property type="term" value="F:RNA binding"/>
    <property type="evidence" value="ECO:0007669"/>
    <property type="project" value="TreeGrafter"/>
</dbReference>
<dbReference type="KEGG" id="pmrn:116957463"/>
<evidence type="ECO:0000259" key="5">
    <source>
        <dbReference type="Pfam" id="PF04935"/>
    </source>
</evidence>
<dbReference type="Pfam" id="PF04935">
    <property type="entry name" value="SURF6"/>
    <property type="match status" value="1"/>
</dbReference>
<evidence type="ECO:0000256" key="1">
    <source>
        <dbReference type="ARBA" id="ARBA00004123"/>
    </source>
</evidence>
<feature type="compositionally biased region" description="Gly residues" evidence="4">
    <location>
        <begin position="174"/>
        <end position="241"/>
    </location>
</feature>
<sequence>MEALVAHDSFLMRLAKRSAAPAVTGTRTHTQHGGARLTPQSPECHAGKRRKVEEVAAGKKTPGTAAAAAVVGRSVDGRSEGNGSALAMLRLRLQEKAAEMKKPHRRPAGAPGCGSATAADTAGERRLRRQEGRRRKKEQRREQRAKIQDKKSGRRRRRGGSGAAVAAPDDRAGAGAGAGAEAGAEAGVGAGAGVGAKAGAGAGAKAGAGAGVGAKAGAGVGAKAGAGVGAKAGARAGAGGEGRPRGGVPPRRAGAGGKEPEPGVGDPSRSSTGTGPDGRPERGAAAKAGGKTLKREVRATAAAAAAESASGEGATGKPAGGGGAGAKKGALNFSRLTFDGAEGDREGVGGAPRTRAEKRRAQRAASIGGFTPLTGKNYKQLLARVEQRVNAVKAARERGEEEVARRVEEKQRWSNALYKAQGVKLKEDPARLRSALQRQQKLKAARRRRWEARAGELSERRGRRQQRRDGNVADKRHGRAERKRQKARQRGRVLPGDTA</sequence>
<proteinExistence type="inferred from homology"/>
<name>A0AAJ7UIT5_PETMA</name>
<feature type="region of interest" description="Disordered" evidence="4">
    <location>
        <begin position="97"/>
        <end position="373"/>
    </location>
</feature>